<comment type="caution">
    <text evidence="2">The sequence shown here is derived from an EMBL/GenBank/DDBJ whole genome shotgun (WGS) entry which is preliminary data.</text>
</comment>
<dbReference type="InterPro" id="IPR038416">
    <property type="entry name" value="Ribosom_S30AE_C_sf"/>
</dbReference>
<gene>
    <name evidence="2" type="ORF">GCM10023321_14350</name>
</gene>
<accession>A0ABP9PP95</accession>
<dbReference type="EMBL" id="BAABJP010000005">
    <property type="protein sequence ID" value="GAA5149860.1"/>
    <property type="molecule type" value="Genomic_DNA"/>
</dbReference>
<keyword evidence="3" id="KW-1185">Reference proteome</keyword>
<dbReference type="Pfam" id="PF16321">
    <property type="entry name" value="Ribosom_S30AE_C"/>
    <property type="match status" value="2"/>
</dbReference>
<sequence length="284" mass="31002">MVDRAVLNGVAVYASGSVPAGEREQAQAHLGWFLGGLGEGWSSVRVRLTGVEGEGLPWAALAQANVEYRGQPIRAQVAAPFFAEASLLLVDRLVEQFDRLANPTRPRPWPPIVPRPESVHRPAAYRRVVRTKRYGLTRCDPRRAALLMDLGDYDFYLFTDTTPRSTAGGDGNGGAGVTAVVYRVGPTGYRLAHLDGLVPPPPGTAFPISTSVYPVPRCTLARAVAQLAATDSRFLFFRHTENGTGQGAVLYRRYDGHYALLTAINSHDHAIDAQIRRWSRRGGE</sequence>
<dbReference type="Gene3D" id="3.30.505.50">
    <property type="entry name" value="Sigma 54 modulation/S30EA ribosomal protein, C-terminal domain"/>
    <property type="match status" value="1"/>
</dbReference>
<evidence type="ECO:0000259" key="1">
    <source>
        <dbReference type="Pfam" id="PF16321"/>
    </source>
</evidence>
<feature type="domain" description="Sigma 54 modulation/S30EA ribosomal protein C-terminal" evidence="1">
    <location>
        <begin position="210"/>
        <end position="260"/>
    </location>
</feature>
<dbReference type="PANTHER" id="PTHR33231:SF3">
    <property type="entry name" value="RIBOSOME-ASSOCIATED INHIBITOR A"/>
    <property type="match status" value="1"/>
</dbReference>
<name>A0ABP9PP95_9PSEU</name>
<evidence type="ECO:0000313" key="3">
    <source>
        <dbReference type="Proteomes" id="UP001428817"/>
    </source>
</evidence>
<proteinExistence type="predicted"/>
<feature type="domain" description="Sigma 54 modulation/S30EA ribosomal protein C-terminal" evidence="1">
    <location>
        <begin position="126"/>
        <end position="161"/>
    </location>
</feature>
<dbReference type="Proteomes" id="UP001428817">
    <property type="component" value="Unassembled WGS sequence"/>
</dbReference>
<organism evidence="2 3">
    <name type="scientific">Pseudonocardia eucalypti</name>
    <dbReference type="NCBI Taxonomy" id="648755"/>
    <lineage>
        <taxon>Bacteria</taxon>
        <taxon>Bacillati</taxon>
        <taxon>Actinomycetota</taxon>
        <taxon>Actinomycetes</taxon>
        <taxon>Pseudonocardiales</taxon>
        <taxon>Pseudonocardiaceae</taxon>
        <taxon>Pseudonocardia</taxon>
    </lineage>
</organism>
<protein>
    <submittedName>
        <fullName evidence="2">HPF/RaiA family ribosome-associated protein</fullName>
    </submittedName>
</protein>
<dbReference type="InterPro" id="IPR032528">
    <property type="entry name" value="Ribosom_S30AE_C"/>
</dbReference>
<reference evidence="3" key="1">
    <citation type="journal article" date="2019" name="Int. J. Syst. Evol. Microbiol.">
        <title>The Global Catalogue of Microorganisms (GCM) 10K type strain sequencing project: providing services to taxonomists for standard genome sequencing and annotation.</title>
        <authorList>
            <consortium name="The Broad Institute Genomics Platform"/>
            <consortium name="The Broad Institute Genome Sequencing Center for Infectious Disease"/>
            <person name="Wu L."/>
            <person name="Ma J."/>
        </authorList>
    </citation>
    <scope>NUCLEOTIDE SEQUENCE [LARGE SCALE GENOMIC DNA]</scope>
    <source>
        <strain evidence="3">JCM 18303</strain>
    </source>
</reference>
<dbReference type="PANTHER" id="PTHR33231">
    <property type="entry name" value="30S RIBOSOMAL PROTEIN"/>
    <property type="match status" value="1"/>
</dbReference>
<evidence type="ECO:0000313" key="2">
    <source>
        <dbReference type="EMBL" id="GAA5149860.1"/>
    </source>
</evidence>
<dbReference type="InterPro" id="IPR050574">
    <property type="entry name" value="HPF/YfiA_ribosome-assoc"/>
</dbReference>